<proteinExistence type="predicted"/>
<reference evidence="1" key="1">
    <citation type="submission" date="2019-08" db="EMBL/GenBank/DDBJ databases">
        <authorList>
            <person name="Kucharzyk K."/>
            <person name="Murdoch R.W."/>
            <person name="Higgins S."/>
            <person name="Loffler F."/>
        </authorList>
    </citation>
    <scope>NUCLEOTIDE SEQUENCE</scope>
</reference>
<protein>
    <submittedName>
        <fullName evidence="1">Uncharacterized protein</fullName>
    </submittedName>
</protein>
<dbReference type="AlphaFoldDB" id="A0A645CUR5"/>
<gene>
    <name evidence="1" type="ORF">SDC9_127691</name>
</gene>
<evidence type="ECO:0000313" key="1">
    <source>
        <dbReference type="EMBL" id="MPM80641.1"/>
    </source>
</evidence>
<accession>A0A645CUR5</accession>
<name>A0A645CUR5_9ZZZZ</name>
<organism evidence="1">
    <name type="scientific">bioreactor metagenome</name>
    <dbReference type="NCBI Taxonomy" id="1076179"/>
    <lineage>
        <taxon>unclassified sequences</taxon>
        <taxon>metagenomes</taxon>
        <taxon>ecological metagenomes</taxon>
    </lineage>
</organism>
<comment type="caution">
    <text evidence="1">The sequence shown here is derived from an EMBL/GenBank/DDBJ whole genome shotgun (WGS) entry which is preliminary data.</text>
</comment>
<sequence length="82" mass="9321">MKTKKGLATHVKSDIFKNLMWYSYTNSPGNLMAVPIDNVAKVQKMNKNNQFPDNLEDFAISLENKMEDDRVVGKDDISKLAD</sequence>
<dbReference type="EMBL" id="VSSQ01030210">
    <property type="protein sequence ID" value="MPM80641.1"/>
    <property type="molecule type" value="Genomic_DNA"/>
</dbReference>